<evidence type="ECO:0000313" key="7">
    <source>
        <dbReference type="Proteomes" id="UP000504637"/>
    </source>
</evidence>
<evidence type="ECO:0000256" key="5">
    <source>
        <dbReference type="ARBA" id="ARBA00023242"/>
    </source>
</evidence>
<dbReference type="PANTHER" id="PTHR28081:SF1">
    <property type="entry name" value="DAMAGE-REGULATED IMPORT FACILITATOR 1"/>
    <property type="match status" value="1"/>
</dbReference>
<organism evidence="8">
    <name type="scientific">Dissoconium aciculare CBS 342.82</name>
    <dbReference type="NCBI Taxonomy" id="1314786"/>
    <lineage>
        <taxon>Eukaryota</taxon>
        <taxon>Fungi</taxon>
        <taxon>Dikarya</taxon>
        <taxon>Ascomycota</taxon>
        <taxon>Pezizomycotina</taxon>
        <taxon>Dothideomycetes</taxon>
        <taxon>Dothideomycetidae</taxon>
        <taxon>Mycosphaerellales</taxon>
        <taxon>Dissoconiaceae</taxon>
        <taxon>Dissoconium</taxon>
    </lineage>
</organism>
<dbReference type="InterPro" id="IPR013900">
    <property type="entry name" value="RNR_inhibitor"/>
</dbReference>
<evidence type="ECO:0000256" key="2">
    <source>
        <dbReference type="ARBA" id="ARBA00004496"/>
    </source>
</evidence>
<accession>A0A6J3LZ15</accession>
<dbReference type="GO" id="GO:0008104">
    <property type="term" value="P:intracellular protein localization"/>
    <property type="evidence" value="ECO:0007669"/>
    <property type="project" value="TreeGrafter"/>
</dbReference>
<reference evidence="8" key="1">
    <citation type="submission" date="2020-01" db="EMBL/GenBank/DDBJ databases">
        <authorList>
            <consortium name="DOE Joint Genome Institute"/>
            <person name="Haridas S."/>
            <person name="Albert R."/>
            <person name="Binder M."/>
            <person name="Bloem J."/>
            <person name="Labutti K."/>
            <person name="Salamov A."/>
            <person name="Andreopoulos B."/>
            <person name="Baker S.E."/>
            <person name="Barry K."/>
            <person name="Bills G."/>
            <person name="Bluhm B.H."/>
            <person name="Cannon C."/>
            <person name="Castanera R."/>
            <person name="Culley D.E."/>
            <person name="Daum C."/>
            <person name="Ezra D."/>
            <person name="Gonzalez J.B."/>
            <person name="Henrissat B."/>
            <person name="Kuo A."/>
            <person name="Liang C."/>
            <person name="Lipzen A."/>
            <person name="Lutzoni F."/>
            <person name="Magnuson J."/>
            <person name="Mondo S."/>
            <person name="Nolan M."/>
            <person name="Ohm R."/>
            <person name="Pangilinan J."/>
            <person name="Park H.-J."/>
            <person name="Ramirez L."/>
            <person name="Alfaro M."/>
            <person name="Sun H."/>
            <person name="Tritt A."/>
            <person name="Yoshinaga Y."/>
            <person name="Zwiers L.-H."/>
            <person name="Turgeon B.G."/>
            <person name="Goodwin S.B."/>
            <person name="Spatafora J.W."/>
            <person name="Crous P.W."/>
            <person name="Grigoriev I.V."/>
        </authorList>
    </citation>
    <scope>NUCLEOTIDE SEQUENCE</scope>
    <source>
        <strain evidence="8">CBS 342.82</strain>
    </source>
</reference>
<sequence>MANSSVMHTRKKQFQTPITSFFPRESADDVRRTLHTPSLAPALPAATQAGLISVGMRVRKSVPEGYKTHKTIGQAASSSMPPSAIKIRSEPTVTGSQELMPFCGLHKIGGLGMQQMPASSAPAAVMDTYELDFEHMPDLSGSQITLSSSQESFGPVEEPSNRKRTYEDEVEDGMDALFEDMHAPDIIHHQMPGVSRPIAKPRNLRKTAISDQPAVINPGDFDEAPFLTPMEVVD</sequence>
<proteinExistence type="inferred from homology"/>
<dbReference type="Pfam" id="PF08591">
    <property type="entry name" value="RNR_inhib"/>
    <property type="match status" value="1"/>
</dbReference>
<dbReference type="AlphaFoldDB" id="A0A6J3LZ15"/>
<evidence type="ECO:0000256" key="3">
    <source>
        <dbReference type="ARBA" id="ARBA00005459"/>
    </source>
</evidence>
<dbReference type="GO" id="GO:0005634">
    <property type="term" value="C:nucleus"/>
    <property type="evidence" value="ECO:0007669"/>
    <property type="project" value="UniProtKB-SubCell"/>
</dbReference>
<comment type="similarity">
    <text evidence="3">Belongs to the DIF1/spd1 family.</text>
</comment>
<protein>
    <submittedName>
        <fullName evidence="8">Uncharacterized protein</fullName>
    </submittedName>
</protein>
<evidence type="ECO:0000256" key="1">
    <source>
        <dbReference type="ARBA" id="ARBA00004123"/>
    </source>
</evidence>
<dbReference type="GeneID" id="54361195"/>
<evidence type="ECO:0000313" key="8">
    <source>
        <dbReference type="RefSeq" id="XP_033456913.1"/>
    </source>
</evidence>
<dbReference type="RefSeq" id="XP_033456913.1">
    <property type="nucleotide sequence ID" value="XM_033603395.1"/>
</dbReference>
<keyword evidence="4" id="KW-0963">Cytoplasm</keyword>
<keyword evidence="5" id="KW-0539">Nucleus</keyword>
<comment type="subcellular location">
    <subcellularLocation>
        <location evidence="2">Cytoplasm</location>
    </subcellularLocation>
    <subcellularLocation>
        <location evidence="1">Nucleus</location>
    </subcellularLocation>
</comment>
<dbReference type="GO" id="GO:1990846">
    <property type="term" value="F:ribonucleoside-diphosphate reductase inhibitor activity"/>
    <property type="evidence" value="ECO:0007669"/>
    <property type="project" value="TreeGrafter"/>
</dbReference>
<dbReference type="OrthoDB" id="4072855at2759"/>
<evidence type="ECO:0000256" key="4">
    <source>
        <dbReference type="ARBA" id="ARBA00022490"/>
    </source>
</evidence>
<evidence type="ECO:0000256" key="6">
    <source>
        <dbReference type="SAM" id="MobiDB-lite"/>
    </source>
</evidence>
<dbReference type="Proteomes" id="UP000504637">
    <property type="component" value="Unplaced"/>
</dbReference>
<gene>
    <name evidence="8" type="ORF">K489DRAFT_373103</name>
</gene>
<reference evidence="8" key="3">
    <citation type="submission" date="2025-08" db="UniProtKB">
        <authorList>
            <consortium name="RefSeq"/>
        </authorList>
    </citation>
    <scope>IDENTIFICATION</scope>
    <source>
        <strain evidence="8">CBS 342.82</strain>
    </source>
</reference>
<dbReference type="GO" id="GO:0005737">
    <property type="term" value="C:cytoplasm"/>
    <property type="evidence" value="ECO:0007669"/>
    <property type="project" value="UniProtKB-SubCell"/>
</dbReference>
<dbReference type="PANTHER" id="PTHR28081">
    <property type="entry name" value="DAMAGE-REGULATED IMPORT FACILITATOR 1-RELATED"/>
    <property type="match status" value="1"/>
</dbReference>
<name>A0A6J3LZ15_9PEZI</name>
<feature type="region of interest" description="Disordered" evidence="6">
    <location>
        <begin position="145"/>
        <end position="167"/>
    </location>
</feature>
<keyword evidence="7" id="KW-1185">Reference proteome</keyword>
<reference evidence="8" key="2">
    <citation type="submission" date="2020-04" db="EMBL/GenBank/DDBJ databases">
        <authorList>
            <consortium name="NCBI Genome Project"/>
        </authorList>
    </citation>
    <scope>NUCLEOTIDE SEQUENCE</scope>
    <source>
        <strain evidence="8">CBS 342.82</strain>
    </source>
</reference>